<protein>
    <recommendedName>
        <fullName evidence="4">NarX-like N-terminal domain-containing protein</fullName>
    </recommendedName>
</protein>
<dbReference type="Proteomes" id="UP000196573">
    <property type="component" value="Unassembled WGS sequence"/>
</dbReference>
<accession>A0A1X7AKN0</accession>
<organism evidence="2 3">
    <name type="scientific">Parendozoicomonas haliclonae</name>
    <dbReference type="NCBI Taxonomy" id="1960125"/>
    <lineage>
        <taxon>Bacteria</taxon>
        <taxon>Pseudomonadati</taxon>
        <taxon>Pseudomonadota</taxon>
        <taxon>Gammaproteobacteria</taxon>
        <taxon>Oceanospirillales</taxon>
        <taxon>Endozoicomonadaceae</taxon>
        <taxon>Parendozoicomonas</taxon>
    </lineage>
</organism>
<dbReference type="EMBL" id="FWPT01000005">
    <property type="protein sequence ID" value="SMA47240.1"/>
    <property type="molecule type" value="Genomic_DNA"/>
</dbReference>
<gene>
    <name evidence="2" type="ORF">EHSB41UT_02350</name>
</gene>
<dbReference type="OrthoDB" id="6076384at2"/>
<keyword evidence="3" id="KW-1185">Reference proteome</keyword>
<feature type="signal peptide" evidence="1">
    <location>
        <begin position="1"/>
        <end position="20"/>
    </location>
</feature>
<sequence>MKLSSLAAAGLLCLSSAVSALDIHQLDLLALHSYKSATAFYNVTLKHGTPESQGALEERLLQLEQQVTATNQDIPEALTGVIAELNNTHQTFQTLARQNDIATEGFTNDYVIVDLNTALLKMAEQINIAREQLLTGNSESKKERLSRLARDMEALTTFYMVMASSLGDAFYRGTEHIDVGELVNQVRADFEAEVNLTDKNKDDPLMTAYKSWLFIEKTLHKYNERSAPHIVTRFNDRIVANLLDASAQTQ</sequence>
<reference evidence="2 3" key="1">
    <citation type="submission" date="2017-03" db="EMBL/GenBank/DDBJ databases">
        <authorList>
            <person name="Afonso C.L."/>
            <person name="Miller P.J."/>
            <person name="Scott M.A."/>
            <person name="Spackman E."/>
            <person name="Goraichik I."/>
            <person name="Dimitrov K.M."/>
            <person name="Suarez D.L."/>
            <person name="Swayne D.E."/>
        </authorList>
    </citation>
    <scope>NUCLEOTIDE SEQUENCE [LARGE SCALE GENOMIC DNA]</scope>
    <source>
        <strain evidence="2">SB41UT1</strain>
    </source>
</reference>
<dbReference type="AlphaFoldDB" id="A0A1X7AKN0"/>
<proteinExistence type="predicted"/>
<evidence type="ECO:0008006" key="4">
    <source>
        <dbReference type="Google" id="ProtNLM"/>
    </source>
</evidence>
<name>A0A1X7AKN0_9GAMM</name>
<evidence type="ECO:0000256" key="1">
    <source>
        <dbReference type="SAM" id="SignalP"/>
    </source>
</evidence>
<evidence type="ECO:0000313" key="3">
    <source>
        <dbReference type="Proteomes" id="UP000196573"/>
    </source>
</evidence>
<keyword evidence="1" id="KW-0732">Signal</keyword>
<feature type="chain" id="PRO_5012349406" description="NarX-like N-terminal domain-containing protein" evidence="1">
    <location>
        <begin position="21"/>
        <end position="250"/>
    </location>
</feature>
<dbReference type="RefSeq" id="WP_087110076.1">
    <property type="nucleotide sequence ID" value="NZ_CBCSCN010000003.1"/>
</dbReference>
<evidence type="ECO:0000313" key="2">
    <source>
        <dbReference type="EMBL" id="SMA47240.1"/>
    </source>
</evidence>